<dbReference type="InterPro" id="IPR004089">
    <property type="entry name" value="MCPsignal_dom"/>
</dbReference>
<dbReference type="GO" id="GO:0007165">
    <property type="term" value="P:signal transduction"/>
    <property type="evidence" value="ECO:0007669"/>
    <property type="project" value="UniProtKB-KW"/>
</dbReference>
<dbReference type="GO" id="GO:0006355">
    <property type="term" value="P:regulation of DNA-templated transcription"/>
    <property type="evidence" value="ECO:0007669"/>
    <property type="project" value="InterPro"/>
</dbReference>
<evidence type="ECO:0000256" key="2">
    <source>
        <dbReference type="PROSITE-ProRule" id="PRU00284"/>
    </source>
</evidence>
<dbReference type="InterPro" id="IPR000700">
    <property type="entry name" value="PAS-assoc_C"/>
</dbReference>
<dbReference type="PANTHER" id="PTHR32089">
    <property type="entry name" value="METHYL-ACCEPTING CHEMOTAXIS PROTEIN MCPB"/>
    <property type="match status" value="1"/>
</dbReference>
<dbReference type="Pfam" id="PF00989">
    <property type="entry name" value="PAS"/>
    <property type="match status" value="1"/>
</dbReference>
<keyword evidence="4" id="KW-0472">Membrane</keyword>
<evidence type="ECO:0000256" key="1">
    <source>
        <dbReference type="ARBA" id="ARBA00023224"/>
    </source>
</evidence>
<gene>
    <name evidence="7" type="ORF">KM92DES2_11479</name>
</gene>
<dbReference type="SUPFAM" id="SSF55785">
    <property type="entry name" value="PYP-like sensor domain (PAS domain)"/>
    <property type="match status" value="1"/>
</dbReference>
<dbReference type="Gene3D" id="3.30.450.20">
    <property type="entry name" value="PAS domain"/>
    <property type="match status" value="1"/>
</dbReference>
<dbReference type="PROSITE" id="PS50111">
    <property type="entry name" value="CHEMOTAXIS_TRANSDUC_2"/>
    <property type="match status" value="1"/>
</dbReference>
<dbReference type="SUPFAM" id="SSF58104">
    <property type="entry name" value="Methyl-accepting chemotaxis protein (MCP) signaling domain"/>
    <property type="match status" value="1"/>
</dbReference>
<dbReference type="InterPro" id="IPR035965">
    <property type="entry name" value="PAS-like_dom_sf"/>
</dbReference>
<dbReference type="EMBL" id="FLUP01000001">
    <property type="protein sequence ID" value="SBW01331.1"/>
    <property type="molecule type" value="Genomic_DNA"/>
</dbReference>
<feature type="domain" description="PAC" evidence="6">
    <location>
        <begin position="173"/>
        <end position="225"/>
    </location>
</feature>
<evidence type="ECO:0000256" key="3">
    <source>
        <dbReference type="SAM" id="Coils"/>
    </source>
</evidence>
<keyword evidence="4" id="KW-1133">Transmembrane helix</keyword>
<organism evidence="7">
    <name type="scientific">uncultured Desulfovibrio sp</name>
    <dbReference type="NCBI Taxonomy" id="167968"/>
    <lineage>
        <taxon>Bacteria</taxon>
        <taxon>Pseudomonadati</taxon>
        <taxon>Thermodesulfobacteriota</taxon>
        <taxon>Desulfovibrionia</taxon>
        <taxon>Desulfovibrionales</taxon>
        <taxon>Desulfovibrionaceae</taxon>
        <taxon>Desulfovibrio</taxon>
        <taxon>environmental samples</taxon>
    </lineage>
</organism>
<dbReference type="Pfam" id="PF00015">
    <property type="entry name" value="MCPsignal"/>
    <property type="match status" value="1"/>
</dbReference>
<protein>
    <recommendedName>
        <fullName evidence="8">Methyl-accepting chemotaxis sensory transducer with Pas/Pac sensor</fullName>
    </recommendedName>
</protein>
<name>A0A212JPJ3_9BACT</name>
<dbReference type="Gene3D" id="1.10.287.950">
    <property type="entry name" value="Methyl-accepting chemotaxis protein"/>
    <property type="match status" value="1"/>
</dbReference>
<dbReference type="AlphaFoldDB" id="A0A212JPJ3"/>
<dbReference type="RefSeq" id="WP_227118444.1">
    <property type="nucleotide sequence ID" value="NZ_CABUEN010000008.1"/>
</dbReference>
<evidence type="ECO:0000256" key="4">
    <source>
        <dbReference type="SAM" id="Phobius"/>
    </source>
</evidence>
<evidence type="ECO:0000313" key="7">
    <source>
        <dbReference type="EMBL" id="SBW01331.1"/>
    </source>
</evidence>
<keyword evidence="3" id="KW-0175">Coiled coil</keyword>
<dbReference type="PANTHER" id="PTHR32089:SF112">
    <property type="entry name" value="LYSOZYME-LIKE PROTEIN-RELATED"/>
    <property type="match status" value="1"/>
</dbReference>
<keyword evidence="4" id="KW-0812">Transmembrane</keyword>
<proteinExistence type="predicted"/>
<feature type="coiled-coil region" evidence="3">
    <location>
        <begin position="216"/>
        <end position="247"/>
    </location>
</feature>
<evidence type="ECO:0000259" key="6">
    <source>
        <dbReference type="PROSITE" id="PS50113"/>
    </source>
</evidence>
<sequence length="512" mass="53820">MNGKFLLYSCASALLAAGIGFGVTQLAGLPVLAVIVSALVAAFGAFAAGRALAGGALRQAGEAVCAVAANPSRSLSNTDPSLAPLFTSLEDLRQAFKNDREYKDGILRGLPMPYLLVDTNERALSTNRACLNMLEIDDSIESCLGKTLAHLFYNDPTRKTAVGKSMATGECFKNLEVTIGGHKGGKVNVLANVFPIYNAEGACIGGMCVYVDMTALNEAQRQITEKNQRMAEVAQALEETMDELAEIVVALTGSIRQSDKNAAIAAGQLKEAASSMGHMNARVQEVAGNADKAAEASGHTMSKATTGAEVVQNALHGIENVHRVTLDLRTDMATLESHARAITEIMNVISDIADQTNLLALNAAIEAARAGEAGRGFAVVADEVRKLAEKTMASTTDVGRAIEAIQQSAAKSMSSMDNAVQQVEQATDYAKQSGEALDAIVGTVENTVGQVKAIAAASEEQSAASEQITHTIDQVNHMVADTSQSMGQASMETDKLQELTDKLEDLTAQLKV</sequence>
<reference evidence="7" key="1">
    <citation type="submission" date="2016-04" db="EMBL/GenBank/DDBJ databases">
        <authorList>
            <person name="Evans L.H."/>
            <person name="Alamgir A."/>
            <person name="Owens N."/>
            <person name="Weber N.D."/>
            <person name="Virtaneva K."/>
            <person name="Barbian K."/>
            <person name="Babar A."/>
            <person name="Rosenke K."/>
        </authorList>
    </citation>
    <scope>NUCLEOTIDE SEQUENCE</scope>
    <source>
        <strain evidence="7">92-2</strain>
    </source>
</reference>
<accession>A0A212JPJ3</accession>
<evidence type="ECO:0000259" key="5">
    <source>
        <dbReference type="PROSITE" id="PS50111"/>
    </source>
</evidence>
<dbReference type="InterPro" id="IPR013767">
    <property type="entry name" value="PAS_fold"/>
</dbReference>
<feature type="domain" description="Methyl-accepting transducer" evidence="5">
    <location>
        <begin position="240"/>
        <end position="476"/>
    </location>
</feature>
<feature type="transmembrane region" description="Helical" evidence="4">
    <location>
        <begin position="32"/>
        <end position="53"/>
    </location>
</feature>
<dbReference type="CDD" id="cd11386">
    <property type="entry name" value="MCP_signal"/>
    <property type="match status" value="1"/>
</dbReference>
<dbReference type="SMART" id="SM00283">
    <property type="entry name" value="MA"/>
    <property type="match status" value="1"/>
</dbReference>
<evidence type="ECO:0008006" key="8">
    <source>
        <dbReference type="Google" id="ProtNLM"/>
    </source>
</evidence>
<keyword evidence="1 2" id="KW-0807">Transducer</keyword>
<dbReference type="PROSITE" id="PS50113">
    <property type="entry name" value="PAC"/>
    <property type="match status" value="1"/>
</dbReference>
<dbReference type="GO" id="GO:0016020">
    <property type="term" value="C:membrane"/>
    <property type="evidence" value="ECO:0007669"/>
    <property type="project" value="InterPro"/>
</dbReference>